<dbReference type="AlphaFoldDB" id="D5ALA6"/>
<dbReference type="InterPro" id="IPR044005">
    <property type="entry name" value="DZR_2"/>
</dbReference>
<gene>
    <name evidence="2" type="primary">comF</name>
    <name evidence="2" type="ordered locus">RCAP_rcc00197</name>
</gene>
<proteinExistence type="predicted"/>
<feature type="domain" description="Double zinc ribbon" evidence="1">
    <location>
        <begin position="13"/>
        <end position="71"/>
    </location>
</feature>
<dbReference type="SUPFAM" id="SSF53271">
    <property type="entry name" value="PRTase-like"/>
    <property type="match status" value="1"/>
</dbReference>
<dbReference type="STRING" id="272942.RCAP_rcc00197"/>
<evidence type="ECO:0000259" key="1">
    <source>
        <dbReference type="Pfam" id="PF18912"/>
    </source>
</evidence>
<protein>
    <submittedName>
        <fullName evidence="2">Competence protein F</fullName>
    </submittedName>
</protein>
<dbReference type="EMBL" id="CP001312">
    <property type="protein sequence ID" value="ADE83962.1"/>
    <property type="molecule type" value="Genomic_DNA"/>
</dbReference>
<evidence type="ECO:0000313" key="3">
    <source>
        <dbReference type="Proteomes" id="UP000002361"/>
    </source>
</evidence>
<organism evidence="2 3">
    <name type="scientific">Rhodobacter capsulatus (strain ATCC BAA-309 / NBRC 16581 / SB1003)</name>
    <dbReference type="NCBI Taxonomy" id="272942"/>
    <lineage>
        <taxon>Bacteria</taxon>
        <taxon>Pseudomonadati</taxon>
        <taxon>Pseudomonadota</taxon>
        <taxon>Alphaproteobacteria</taxon>
        <taxon>Rhodobacterales</taxon>
        <taxon>Rhodobacter group</taxon>
        <taxon>Rhodobacter</taxon>
    </lineage>
</organism>
<dbReference type="RefSeq" id="WP_013065944.1">
    <property type="nucleotide sequence ID" value="NC_014034.1"/>
</dbReference>
<evidence type="ECO:0000313" key="2">
    <source>
        <dbReference type="EMBL" id="ADE83962.1"/>
    </source>
</evidence>
<dbReference type="Proteomes" id="UP000002361">
    <property type="component" value="Chromosome"/>
</dbReference>
<keyword evidence="3" id="KW-1185">Reference proteome</keyword>
<dbReference type="InterPro" id="IPR051910">
    <property type="entry name" value="ComF/GntX_DNA_util-trans"/>
</dbReference>
<dbReference type="InterPro" id="IPR029057">
    <property type="entry name" value="PRTase-like"/>
</dbReference>
<dbReference type="eggNOG" id="COG1040">
    <property type="taxonomic scope" value="Bacteria"/>
</dbReference>
<dbReference type="KEGG" id="rcp:RCAP_rcc00197"/>
<name>D5ALA6_RHOCB</name>
<reference key="1">
    <citation type="submission" date="2008-12" db="EMBL/GenBank/DDBJ databases">
        <title>Complete genome sequence of Rhodobacter capsulatus SB1003.</title>
        <authorList>
            <person name="Strnad H."/>
            <person name="Lapidus A."/>
            <person name="Vlcek C."/>
            <person name="Ulbrich P."/>
            <person name="Paces J."/>
            <person name="Maltsev N."/>
            <person name="Kumar V."/>
            <person name="Kogan Y."/>
            <person name="Milgram A."/>
            <person name="Rebrekov D."/>
            <person name="Mazur M."/>
            <person name="Cox R."/>
            <person name="Kyrpides N."/>
            <person name="Kolar M."/>
            <person name="Sachova J."/>
            <person name="Ridl J."/>
            <person name="Ivanova N."/>
            <person name="Kapatral V."/>
            <person name="Los T."/>
            <person name="Lykidis A."/>
            <person name="Mikhailova N."/>
            <person name="Reznik G."/>
            <person name="Vasieva O."/>
            <person name="Fonstein M."/>
            <person name="Paces V."/>
            <person name="Haselkorn R."/>
        </authorList>
    </citation>
    <scope>NUCLEOTIDE SEQUENCE</scope>
    <source>
        <strain>SB1003</strain>
    </source>
</reference>
<dbReference type="GeneID" id="31489156"/>
<dbReference type="Gene3D" id="3.40.50.2020">
    <property type="match status" value="1"/>
</dbReference>
<dbReference type="HOGENOM" id="CLU_054549_0_0_5"/>
<accession>D5ALA6</accession>
<sequence>MPDALRAALRVALHTVFPPRCICCGAAVGSDDGLCPACWREMSFLAGTVCDCCGTPLPGEDAGPVLCDDCLTRPRPWGRGRAAFLYDGTGRKLVLQLKHADRLDLVPPLAAMLARAVQPILRPKMLVAPVPLHRLRLLRRKFNQSAMLAQALAREGGLACLPDLFLRTRATAAMEGMTRAERRSNLDGAIAVNPKYRDRIRGRQLLVIDDVLTSGATLEATAAAALAAGAAGVSVAVLARVARDG</sequence>
<reference evidence="2 3" key="2">
    <citation type="journal article" date="2010" name="J. Bacteriol.">
        <title>Complete genome sequence of the photosynthetic purple nonsulfur bacterium Rhodobacter capsulatus SB 1003.</title>
        <authorList>
            <person name="Strnad H."/>
            <person name="Lapidus A."/>
            <person name="Paces J."/>
            <person name="Ulbrich P."/>
            <person name="Vlcek C."/>
            <person name="Paces V."/>
            <person name="Haselkorn R."/>
        </authorList>
    </citation>
    <scope>NUCLEOTIDE SEQUENCE [LARGE SCALE GENOMIC DNA]</scope>
    <source>
        <strain evidence="3">ATCC BAA-309 / NBRC 16581 / SB1003</strain>
    </source>
</reference>
<dbReference type="PANTHER" id="PTHR47505:SF1">
    <property type="entry name" value="DNA UTILIZATION PROTEIN YHGH"/>
    <property type="match status" value="1"/>
</dbReference>
<dbReference type="PANTHER" id="PTHR47505">
    <property type="entry name" value="DNA UTILIZATION PROTEIN YHGH"/>
    <property type="match status" value="1"/>
</dbReference>
<dbReference type="Pfam" id="PF18912">
    <property type="entry name" value="DZR_2"/>
    <property type="match status" value="1"/>
</dbReference>
<dbReference type="OrthoDB" id="9779910at2"/>